<evidence type="ECO:0000256" key="7">
    <source>
        <dbReference type="ARBA" id="ARBA00022840"/>
    </source>
</evidence>
<dbReference type="FunFam" id="3.40.50.300:FF:000016">
    <property type="entry name" value="Oligopeptide ABC transporter ATP-binding component"/>
    <property type="match status" value="1"/>
</dbReference>
<dbReference type="PANTHER" id="PTHR43297:SF14">
    <property type="entry name" value="ATPASE AAA-TYPE CORE DOMAIN-CONTAINING PROTEIN"/>
    <property type="match status" value="1"/>
</dbReference>
<evidence type="ECO:0000256" key="2">
    <source>
        <dbReference type="ARBA" id="ARBA00005417"/>
    </source>
</evidence>
<evidence type="ECO:0000259" key="10">
    <source>
        <dbReference type="PROSITE" id="PS50893"/>
    </source>
</evidence>
<reference evidence="11" key="2">
    <citation type="submission" date="2020-09" db="EMBL/GenBank/DDBJ databases">
        <authorList>
            <person name="Sun Q."/>
            <person name="Zhou Y."/>
        </authorList>
    </citation>
    <scope>NUCLEOTIDE SEQUENCE</scope>
    <source>
        <strain evidence="11">CGMCC 1.16134</strain>
    </source>
</reference>
<keyword evidence="7 11" id="KW-0067">ATP-binding</keyword>
<dbReference type="InterPro" id="IPR003439">
    <property type="entry name" value="ABC_transporter-like_ATP-bd"/>
</dbReference>
<keyword evidence="6" id="KW-0547">Nucleotide-binding</keyword>
<dbReference type="Proteomes" id="UP000637643">
    <property type="component" value="Unassembled WGS sequence"/>
</dbReference>
<dbReference type="InterPro" id="IPR050388">
    <property type="entry name" value="ABC_Ni/Peptide_Import"/>
</dbReference>
<dbReference type="InterPro" id="IPR003593">
    <property type="entry name" value="AAA+_ATPase"/>
</dbReference>
<evidence type="ECO:0000256" key="8">
    <source>
        <dbReference type="ARBA" id="ARBA00022967"/>
    </source>
</evidence>
<accession>A0A917CZQ0</accession>
<evidence type="ECO:0000256" key="5">
    <source>
        <dbReference type="ARBA" id="ARBA00022519"/>
    </source>
</evidence>
<dbReference type="Gene3D" id="3.40.50.300">
    <property type="entry name" value="P-loop containing nucleotide triphosphate hydrolases"/>
    <property type="match status" value="1"/>
</dbReference>
<gene>
    <name evidence="11" type="primary">oppD</name>
    <name evidence="11" type="ORF">GCM10010912_55450</name>
</gene>
<dbReference type="Pfam" id="PF00005">
    <property type="entry name" value="ABC_tran"/>
    <property type="match status" value="1"/>
</dbReference>
<evidence type="ECO:0000256" key="4">
    <source>
        <dbReference type="ARBA" id="ARBA00022475"/>
    </source>
</evidence>
<keyword evidence="8" id="KW-1278">Translocase</keyword>
<dbReference type="SMART" id="SM00382">
    <property type="entry name" value="AAA"/>
    <property type="match status" value="1"/>
</dbReference>
<dbReference type="PROSITE" id="PS50893">
    <property type="entry name" value="ABC_TRANSPORTER_2"/>
    <property type="match status" value="1"/>
</dbReference>
<protein>
    <submittedName>
        <fullName evidence="11">Peptide ABC transporter ATP-binding protein</fullName>
    </submittedName>
</protein>
<evidence type="ECO:0000256" key="3">
    <source>
        <dbReference type="ARBA" id="ARBA00022448"/>
    </source>
</evidence>
<dbReference type="GO" id="GO:0005524">
    <property type="term" value="F:ATP binding"/>
    <property type="evidence" value="ECO:0007669"/>
    <property type="project" value="UniProtKB-KW"/>
</dbReference>
<dbReference type="InterPro" id="IPR027417">
    <property type="entry name" value="P-loop_NTPase"/>
</dbReference>
<dbReference type="GO" id="GO:0016887">
    <property type="term" value="F:ATP hydrolysis activity"/>
    <property type="evidence" value="ECO:0007669"/>
    <property type="project" value="InterPro"/>
</dbReference>
<keyword evidence="3" id="KW-0813">Transport</keyword>
<keyword evidence="12" id="KW-1185">Reference proteome</keyword>
<evidence type="ECO:0000256" key="9">
    <source>
        <dbReference type="ARBA" id="ARBA00023136"/>
    </source>
</evidence>
<sequence length="324" mass="35751">MSPALLTMEDVEVAFTVGGKSYPALHHITLEIQKNEVLGIVGESGCGKSLTALSIMGLQPEAAQMTRGQFFLGGTSLAGLSEEAWQDIRGKRVSMIFQDPMTALNPLIPVGRQIAETLKTHTNLSKKEARQLTLEMMRKVGLSRVEQLYDEYPHRLSGGMRQRVMIAMALVCKPQLLIADEPTTALDVTIQAQILDLLRGLNRETDTAILFISHDLGVIREMCDRVIVMYAGYIVEEAPAEEIITKPQHPYTKGLLHSLPDISKRGQPLYTIPGRVPPLHERKGGCPFAGRCGHVLPECTSVVPELGEVAVNHKVRCHLYTQQN</sequence>
<dbReference type="NCBIfam" id="TIGR01727">
    <property type="entry name" value="oligo_HPY"/>
    <property type="match status" value="1"/>
</dbReference>
<evidence type="ECO:0000313" key="11">
    <source>
        <dbReference type="EMBL" id="GGG03642.1"/>
    </source>
</evidence>
<keyword evidence="5" id="KW-0997">Cell inner membrane</keyword>
<dbReference type="CDD" id="cd03257">
    <property type="entry name" value="ABC_NikE_OppD_transporters"/>
    <property type="match status" value="1"/>
</dbReference>
<evidence type="ECO:0000256" key="1">
    <source>
        <dbReference type="ARBA" id="ARBA00004202"/>
    </source>
</evidence>
<comment type="subcellular location">
    <subcellularLocation>
        <location evidence="1">Cell membrane</location>
        <topology evidence="1">Peripheral membrane protein</topology>
    </subcellularLocation>
</comment>
<dbReference type="InterPro" id="IPR013563">
    <property type="entry name" value="Oligopep_ABC_C"/>
</dbReference>
<dbReference type="PANTHER" id="PTHR43297">
    <property type="entry name" value="OLIGOPEPTIDE TRANSPORT ATP-BINDING PROTEIN APPD"/>
    <property type="match status" value="1"/>
</dbReference>
<evidence type="ECO:0000256" key="6">
    <source>
        <dbReference type="ARBA" id="ARBA00022741"/>
    </source>
</evidence>
<organism evidence="11 12">
    <name type="scientific">Paenibacillus albidus</name>
    <dbReference type="NCBI Taxonomy" id="2041023"/>
    <lineage>
        <taxon>Bacteria</taxon>
        <taxon>Bacillati</taxon>
        <taxon>Bacillota</taxon>
        <taxon>Bacilli</taxon>
        <taxon>Bacillales</taxon>
        <taxon>Paenibacillaceae</taxon>
        <taxon>Paenibacillus</taxon>
    </lineage>
</organism>
<dbReference type="Pfam" id="PF08352">
    <property type="entry name" value="oligo_HPY"/>
    <property type="match status" value="1"/>
</dbReference>
<dbReference type="AlphaFoldDB" id="A0A917CZQ0"/>
<comment type="similarity">
    <text evidence="2">Belongs to the ABC transporter superfamily.</text>
</comment>
<dbReference type="PROSITE" id="PS00211">
    <property type="entry name" value="ABC_TRANSPORTER_1"/>
    <property type="match status" value="1"/>
</dbReference>
<dbReference type="SUPFAM" id="SSF52540">
    <property type="entry name" value="P-loop containing nucleoside triphosphate hydrolases"/>
    <property type="match status" value="1"/>
</dbReference>
<dbReference type="GO" id="GO:0005886">
    <property type="term" value="C:plasma membrane"/>
    <property type="evidence" value="ECO:0007669"/>
    <property type="project" value="UniProtKB-SubCell"/>
</dbReference>
<dbReference type="GO" id="GO:0015833">
    <property type="term" value="P:peptide transport"/>
    <property type="evidence" value="ECO:0007669"/>
    <property type="project" value="InterPro"/>
</dbReference>
<proteinExistence type="inferred from homology"/>
<dbReference type="EMBL" id="BMKR01000036">
    <property type="protein sequence ID" value="GGG03642.1"/>
    <property type="molecule type" value="Genomic_DNA"/>
</dbReference>
<dbReference type="InterPro" id="IPR017871">
    <property type="entry name" value="ABC_transporter-like_CS"/>
</dbReference>
<keyword evidence="9" id="KW-0472">Membrane</keyword>
<feature type="domain" description="ABC transporter" evidence="10">
    <location>
        <begin position="6"/>
        <end position="256"/>
    </location>
</feature>
<keyword evidence="4" id="KW-1003">Cell membrane</keyword>
<reference evidence="11" key="1">
    <citation type="journal article" date="2014" name="Int. J. Syst. Evol. Microbiol.">
        <title>Complete genome sequence of Corynebacterium casei LMG S-19264T (=DSM 44701T), isolated from a smear-ripened cheese.</title>
        <authorList>
            <consortium name="US DOE Joint Genome Institute (JGI-PGF)"/>
            <person name="Walter F."/>
            <person name="Albersmeier A."/>
            <person name="Kalinowski J."/>
            <person name="Ruckert C."/>
        </authorList>
    </citation>
    <scope>NUCLEOTIDE SEQUENCE</scope>
    <source>
        <strain evidence="11">CGMCC 1.16134</strain>
    </source>
</reference>
<comment type="caution">
    <text evidence="11">The sequence shown here is derived from an EMBL/GenBank/DDBJ whole genome shotgun (WGS) entry which is preliminary data.</text>
</comment>
<dbReference type="RefSeq" id="WP_189030656.1">
    <property type="nucleotide sequence ID" value="NZ_BMKR01000036.1"/>
</dbReference>
<name>A0A917CZQ0_9BACL</name>
<evidence type="ECO:0000313" key="12">
    <source>
        <dbReference type="Proteomes" id="UP000637643"/>
    </source>
</evidence>